<dbReference type="RefSeq" id="WP_176863467.1">
    <property type="nucleotide sequence ID" value="NZ_JABXWT010000002.1"/>
</dbReference>
<dbReference type="PRINTS" id="PR00412">
    <property type="entry name" value="EPOXHYDRLASE"/>
</dbReference>
<evidence type="ECO:0000313" key="3">
    <source>
        <dbReference type="EMBL" id="NVO55752.1"/>
    </source>
</evidence>
<dbReference type="SUPFAM" id="SSF53474">
    <property type="entry name" value="alpha/beta-Hydrolases"/>
    <property type="match status" value="1"/>
</dbReference>
<keyword evidence="4" id="KW-1185">Reference proteome</keyword>
<dbReference type="Pfam" id="PF00561">
    <property type="entry name" value="Abhydrolase_1"/>
    <property type="match status" value="1"/>
</dbReference>
<evidence type="ECO:0000259" key="2">
    <source>
        <dbReference type="Pfam" id="PF00561"/>
    </source>
</evidence>
<sequence length="294" mass="32841">MDGSFIELNGQPFYVRTWGNAGNPPLLMLHGFPEFGDAWRDLAPYLADHFHCIAPDQRGYGQSWAPEGAQNYTLSKLVSDMAALIEHTHAPCTVLGHDWGASVAYGLAMFRPDLIDRLIIANGVHPAPFQRAMASGGAQSKASQYINQLRAPDAAQHLSANNFAKLEQFFRHGMGVDWLSDAAMEDYRTEWARPRRLNAMLNWYRASPLVVADPGTPRNDLPELSPDRLRVNCPHLLLWGPNDMALLPESTAGLEDFAPNLTRITIPDTDHWLHHQNPHAIARAILDWTQQNPT</sequence>
<dbReference type="InterPro" id="IPR000073">
    <property type="entry name" value="AB_hydrolase_1"/>
</dbReference>
<dbReference type="EMBL" id="JABXWT010000002">
    <property type="protein sequence ID" value="NVO55752.1"/>
    <property type="molecule type" value="Genomic_DNA"/>
</dbReference>
<reference evidence="3 4" key="1">
    <citation type="submission" date="2020-06" db="EMBL/GenBank/DDBJ databases">
        <authorList>
            <person name="Cao W.R."/>
        </authorList>
    </citation>
    <scope>NUCLEOTIDE SEQUENCE [LARGE SCALE GENOMIC DNA]</scope>
    <source>
        <strain evidence="3 4">B1Z28</strain>
    </source>
</reference>
<dbReference type="GO" id="GO:0016787">
    <property type="term" value="F:hydrolase activity"/>
    <property type="evidence" value="ECO:0007669"/>
    <property type="project" value="UniProtKB-KW"/>
</dbReference>
<accession>A0ABX2PNR2</accession>
<comment type="caution">
    <text evidence="3">The sequence shown here is derived from an EMBL/GenBank/DDBJ whole genome shotgun (WGS) entry which is preliminary data.</text>
</comment>
<dbReference type="Gene3D" id="3.40.50.1820">
    <property type="entry name" value="alpha/beta hydrolase"/>
    <property type="match status" value="1"/>
</dbReference>
<gene>
    <name evidence="3" type="ORF">HW561_08115</name>
</gene>
<feature type="domain" description="AB hydrolase-1" evidence="2">
    <location>
        <begin position="24"/>
        <end position="278"/>
    </location>
</feature>
<dbReference type="InterPro" id="IPR000639">
    <property type="entry name" value="Epox_hydrolase-like"/>
</dbReference>
<keyword evidence="1 3" id="KW-0378">Hydrolase</keyword>
<name>A0ABX2PNR2_9RHOB</name>
<organism evidence="3 4">
    <name type="scientific">Ruegeria haliotis</name>
    <dbReference type="NCBI Taxonomy" id="2747601"/>
    <lineage>
        <taxon>Bacteria</taxon>
        <taxon>Pseudomonadati</taxon>
        <taxon>Pseudomonadota</taxon>
        <taxon>Alphaproteobacteria</taxon>
        <taxon>Rhodobacterales</taxon>
        <taxon>Roseobacteraceae</taxon>
        <taxon>Ruegeria</taxon>
    </lineage>
</organism>
<evidence type="ECO:0000256" key="1">
    <source>
        <dbReference type="ARBA" id="ARBA00022801"/>
    </source>
</evidence>
<evidence type="ECO:0000313" key="4">
    <source>
        <dbReference type="Proteomes" id="UP000630805"/>
    </source>
</evidence>
<protein>
    <submittedName>
        <fullName evidence="3">Alpha/beta hydrolase</fullName>
    </submittedName>
</protein>
<proteinExistence type="predicted"/>
<dbReference type="InterPro" id="IPR029058">
    <property type="entry name" value="AB_hydrolase_fold"/>
</dbReference>
<dbReference type="PANTHER" id="PTHR43329">
    <property type="entry name" value="EPOXIDE HYDROLASE"/>
    <property type="match status" value="1"/>
</dbReference>
<dbReference type="Proteomes" id="UP000630805">
    <property type="component" value="Unassembled WGS sequence"/>
</dbReference>